<evidence type="ECO:0000313" key="1">
    <source>
        <dbReference type="EMBL" id="GFS47663.1"/>
    </source>
</evidence>
<dbReference type="EMBL" id="BMAW01045022">
    <property type="protein sequence ID" value="GFS47663.1"/>
    <property type="molecule type" value="Genomic_DNA"/>
</dbReference>
<gene>
    <name evidence="1" type="ORF">NPIL_482251</name>
</gene>
<comment type="caution">
    <text evidence="1">The sequence shown here is derived from an EMBL/GenBank/DDBJ whole genome shotgun (WGS) entry which is preliminary data.</text>
</comment>
<name>A0A8X6J928_NEPPI</name>
<sequence length="102" mass="11419">MCLMLSCISSRREAEQQNCQPQMSKYQSVKEINANSDRGRDSRQIIDSLVHSRRRSYQANCNCAQVPSCGIMDLLNGTKPRSTHGAWKVNKVDTSSDALLVT</sequence>
<protein>
    <submittedName>
        <fullName evidence="1">Uncharacterized protein</fullName>
    </submittedName>
</protein>
<dbReference type="Proteomes" id="UP000887013">
    <property type="component" value="Unassembled WGS sequence"/>
</dbReference>
<organism evidence="1 2">
    <name type="scientific">Nephila pilipes</name>
    <name type="common">Giant wood spider</name>
    <name type="synonym">Nephila maculata</name>
    <dbReference type="NCBI Taxonomy" id="299642"/>
    <lineage>
        <taxon>Eukaryota</taxon>
        <taxon>Metazoa</taxon>
        <taxon>Ecdysozoa</taxon>
        <taxon>Arthropoda</taxon>
        <taxon>Chelicerata</taxon>
        <taxon>Arachnida</taxon>
        <taxon>Araneae</taxon>
        <taxon>Araneomorphae</taxon>
        <taxon>Entelegynae</taxon>
        <taxon>Araneoidea</taxon>
        <taxon>Nephilidae</taxon>
        <taxon>Nephila</taxon>
    </lineage>
</organism>
<reference evidence="1" key="1">
    <citation type="submission" date="2020-08" db="EMBL/GenBank/DDBJ databases">
        <title>Multicomponent nature underlies the extraordinary mechanical properties of spider dragline silk.</title>
        <authorList>
            <person name="Kono N."/>
            <person name="Nakamura H."/>
            <person name="Mori M."/>
            <person name="Yoshida Y."/>
            <person name="Ohtoshi R."/>
            <person name="Malay A.D."/>
            <person name="Moran D.A.P."/>
            <person name="Tomita M."/>
            <person name="Numata K."/>
            <person name="Arakawa K."/>
        </authorList>
    </citation>
    <scope>NUCLEOTIDE SEQUENCE</scope>
</reference>
<dbReference type="AlphaFoldDB" id="A0A8X6J928"/>
<proteinExistence type="predicted"/>
<keyword evidence="2" id="KW-1185">Reference proteome</keyword>
<evidence type="ECO:0000313" key="2">
    <source>
        <dbReference type="Proteomes" id="UP000887013"/>
    </source>
</evidence>
<accession>A0A8X6J928</accession>